<reference evidence="2 3" key="1">
    <citation type="journal article" date="2008" name="Int. J. Syst. Evol. Microbiol.">
        <title>Luteimonas marina sp. nov., isolated from seawater.</title>
        <authorList>
            <person name="Baik K.S."/>
            <person name="Park S.C."/>
            <person name="Kim M.S."/>
            <person name="Kim E.M."/>
            <person name="Park C."/>
            <person name="Chun J."/>
            <person name="Seong C.N."/>
        </authorList>
    </citation>
    <scope>NUCLEOTIDE SEQUENCE [LARGE SCALE GENOMIC DNA]</scope>
    <source>
        <strain evidence="2 3">FR1330</strain>
    </source>
</reference>
<dbReference type="OrthoDB" id="10020136at2"/>
<accession>A0A5C5U9T7</accession>
<keyword evidence="1" id="KW-1133">Transmembrane helix</keyword>
<organism evidence="2 3">
    <name type="scientific">Luteimonas marina</name>
    <dbReference type="NCBI Taxonomy" id="488485"/>
    <lineage>
        <taxon>Bacteria</taxon>
        <taxon>Pseudomonadati</taxon>
        <taxon>Pseudomonadota</taxon>
        <taxon>Gammaproteobacteria</taxon>
        <taxon>Lysobacterales</taxon>
        <taxon>Lysobacteraceae</taxon>
        <taxon>Luteimonas</taxon>
    </lineage>
</organism>
<evidence type="ECO:0000313" key="2">
    <source>
        <dbReference type="EMBL" id="TWT22637.1"/>
    </source>
</evidence>
<dbReference type="RefSeq" id="WP_146386186.1">
    <property type="nucleotide sequence ID" value="NZ_VOHK01000002.1"/>
</dbReference>
<feature type="transmembrane region" description="Helical" evidence="1">
    <location>
        <begin position="12"/>
        <end position="33"/>
    </location>
</feature>
<comment type="caution">
    <text evidence="2">The sequence shown here is derived from an EMBL/GenBank/DDBJ whole genome shotgun (WGS) entry which is preliminary data.</text>
</comment>
<keyword evidence="1" id="KW-0472">Membrane</keyword>
<dbReference type="AlphaFoldDB" id="A0A5C5U9T7"/>
<evidence type="ECO:0000256" key="1">
    <source>
        <dbReference type="SAM" id="Phobius"/>
    </source>
</evidence>
<feature type="transmembrane region" description="Helical" evidence="1">
    <location>
        <begin position="45"/>
        <end position="66"/>
    </location>
</feature>
<keyword evidence="3" id="KW-1185">Reference proteome</keyword>
<feature type="transmembrane region" description="Helical" evidence="1">
    <location>
        <begin position="186"/>
        <end position="205"/>
    </location>
</feature>
<sequence>MLRPWPDAIAQVLSAAGFGLLLWLGISVALITHGANMAALRAPQLWALILALALLAIAAAVAFSGTRPAGGVRTRLRAATPWQARRNALAAAAVVLACAVGGLVTWVAPGATRALLLGLAGMLLSATSLGAVAANAMAQAAAPGGGDRQHPLVVPIQLLSTMQTGLALMFALMASLLAIGRDGGRMLGIVLVLCLLVVAATALYWRDAGRDRDKAAGPPAPAQARADRRRHRRIAAALVAGVPALALALAAAGIGGVTPWLWTIAVATVLGTALERHAFLERRAGDAPRGSALNVQEGS</sequence>
<dbReference type="EMBL" id="VOHK01000002">
    <property type="protein sequence ID" value="TWT22637.1"/>
    <property type="molecule type" value="Genomic_DNA"/>
</dbReference>
<gene>
    <name evidence="2" type="ORF">FQY83_06375</name>
</gene>
<feature type="transmembrane region" description="Helical" evidence="1">
    <location>
        <begin position="158"/>
        <end position="180"/>
    </location>
</feature>
<feature type="transmembrane region" description="Helical" evidence="1">
    <location>
        <begin position="114"/>
        <end position="137"/>
    </location>
</feature>
<feature type="transmembrane region" description="Helical" evidence="1">
    <location>
        <begin position="260"/>
        <end position="279"/>
    </location>
</feature>
<feature type="transmembrane region" description="Helical" evidence="1">
    <location>
        <begin position="234"/>
        <end position="254"/>
    </location>
</feature>
<proteinExistence type="predicted"/>
<feature type="transmembrane region" description="Helical" evidence="1">
    <location>
        <begin position="87"/>
        <end position="108"/>
    </location>
</feature>
<protein>
    <submittedName>
        <fullName evidence="2">Uncharacterized protein</fullName>
    </submittedName>
</protein>
<keyword evidence="1" id="KW-0812">Transmembrane</keyword>
<dbReference type="Proteomes" id="UP000319980">
    <property type="component" value="Unassembled WGS sequence"/>
</dbReference>
<evidence type="ECO:0000313" key="3">
    <source>
        <dbReference type="Proteomes" id="UP000319980"/>
    </source>
</evidence>
<name>A0A5C5U9T7_9GAMM</name>